<dbReference type="Pfam" id="PF04851">
    <property type="entry name" value="ResIII"/>
    <property type="match status" value="1"/>
</dbReference>
<dbReference type="GO" id="GO:0006289">
    <property type="term" value="P:nucleotide-excision repair"/>
    <property type="evidence" value="ECO:0007669"/>
    <property type="project" value="InterPro"/>
</dbReference>
<accession>A0AAV8DNP7</accession>
<comment type="caution">
    <text evidence="19">The sequence shown here is derived from an EMBL/GenBank/DDBJ whole genome shotgun (WGS) entry which is preliminary data.</text>
</comment>
<evidence type="ECO:0000256" key="3">
    <source>
        <dbReference type="ARBA" id="ARBA00022741"/>
    </source>
</evidence>
<evidence type="ECO:0000256" key="9">
    <source>
        <dbReference type="ARBA" id="ARBA00023204"/>
    </source>
</evidence>
<evidence type="ECO:0000256" key="2">
    <source>
        <dbReference type="ARBA" id="ARBA00006637"/>
    </source>
</evidence>
<keyword evidence="3" id="KW-0547">Nucleotide-binding</keyword>
<feature type="region of interest" description="Disordered" evidence="16">
    <location>
        <begin position="1"/>
        <end position="39"/>
    </location>
</feature>
<evidence type="ECO:0000256" key="15">
    <source>
        <dbReference type="ARBA" id="ARBA00065951"/>
    </source>
</evidence>
<evidence type="ECO:0000256" key="10">
    <source>
        <dbReference type="ARBA" id="ARBA00023235"/>
    </source>
</evidence>
<comment type="catalytic activity">
    <reaction evidence="14">
        <text>ATP + H2O = ADP + phosphate + H(+)</text>
        <dbReference type="Rhea" id="RHEA:13065"/>
        <dbReference type="ChEBI" id="CHEBI:15377"/>
        <dbReference type="ChEBI" id="CHEBI:15378"/>
        <dbReference type="ChEBI" id="CHEBI:30616"/>
        <dbReference type="ChEBI" id="CHEBI:43474"/>
        <dbReference type="ChEBI" id="CHEBI:456216"/>
        <dbReference type="EC" id="5.6.2.4"/>
    </reaction>
</comment>
<dbReference type="Pfam" id="PF16203">
    <property type="entry name" value="ERCC3_RAD25_C"/>
    <property type="match status" value="1"/>
</dbReference>
<dbReference type="Proteomes" id="UP001140206">
    <property type="component" value="Chromosome 3"/>
</dbReference>
<evidence type="ECO:0000256" key="12">
    <source>
        <dbReference type="ARBA" id="ARBA00034617"/>
    </source>
</evidence>
<dbReference type="CDD" id="cd18029">
    <property type="entry name" value="DEXHc_XPB"/>
    <property type="match status" value="1"/>
</dbReference>
<evidence type="ECO:0000256" key="8">
    <source>
        <dbReference type="ARBA" id="ARBA00023125"/>
    </source>
</evidence>
<dbReference type="AlphaFoldDB" id="A0AAV8DNP7"/>
<dbReference type="PROSITE" id="PS51192">
    <property type="entry name" value="HELICASE_ATP_BIND_1"/>
    <property type="match status" value="1"/>
</dbReference>
<dbReference type="PANTHER" id="PTHR11274:SF0">
    <property type="entry name" value="GENERAL TRANSCRIPTION AND DNA REPAIR FACTOR IIH HELICASE SUBUNIT XPB"/>
    <property type="match status" value="1"/>
</dbReference>
<dbReference type="GO" id="GO:0006367">
    <property type="term" value="P:transcription initiation at RNA polymerase II promoter"/>
    <property type="evidence" value="ECO:0007669"/>
    <property type="project" value="InterPro"/>
</dbReference>
<dbReference type="GO" id="GO:0005675">
    <property type="term" value="C:transcription factor TFIIH holo complex"/>
    <property type="evidence" value="ECO:0007669"/>
    <property type="project" value="TreeGrafter"/>
</dbReference>
<dbReference type="FunFam" id="3.40.50.300:FF:000077">
    <property type="entry name" value="Probable DNA repair helicase RAD25"/>
    <property type="match status" value="1"/>
</dbReference>
<keyword evidence="10" id="KW-0413">Isomerase</keyword>
<dbReference type="InterPro" id="IPR027417">
    <property type="entry name" value="P-loop_NTPase"/>
</dbReference>
<dbReference type="SMART" id="SM00490">
    <property type="entry name" value="HELICc"/>
    <property type="match status" value="1"/>
</dbReference>
<comment type="subcellular location">
    <subcellularLocation>
        <location evidence="1">Nucleus</location>
    </subcellularLocation>
</comment>
<dbReference type="EMBL" id="JAMFTS010000003">
    <property type="protein sequence ID" value="KAJ4771118.1"/>
    <property type="molecule type" value="Genomic_DNA"/>
</dbReference>
<dbReference type="SMART" id="SM00487">
    <property type="entry name" value="DEXDc"/>
    <property type="match status" value="1"/>
</dbReference>
<evidence type="ECO:0000313" key="20">
    <source>
        <dbReference type="Proteomes" id="UP001140206"/>
    </source>
</evidence>
<dbReference type="InterPro" id="IPR006935">
    <property type="entry name" value="Helicase/UvrB_N"/>
</dbReference>
<dbReference type="NCBIfam" id="TIGR00603">
    <property type="entry name" value="rad25"/>
    <property type="match status" value="1"/>
</dbReference>
<keyword evidence="20" id="KW-1185">Reference proteome</keyword>
<dbReference type="GO" id="GO:0043138">
    <property type="term" value="F:3'-5' DNA helicase activity"/>
    <property type="evidence" value="ECO:0007669"/>
    <property type="project" value="UniProtKB-EC"/>
</dbReference>
<keyword evidence="4" id="KW-0227">DNA damage</keyword>
<dbReference type="GO" id="GO:0000112">
    <property type="term" value="C:nucleotide-excision repair factor 3 complex"/>
    <property type="evidence" value="ECO:0007669"/>
    <property type="project" value="TreeGrafter"/>
</dbReference>
<dbReference type="InterPro" id="IPR032830">
    <property type="entry name" value="XPB/Ssl2_N"/>
</dbReference>
<name>A0AAV8DNP7_9POAL</name>
<dbReference type="InterPro" id="IPR014001">
    <property type="entry name" value="Helicase_ATP-bd"/>
</dbReference>
<comment type="catalytic activity">
    <reaction evidence="12">
        <text>Couples ATP hydrolysis with the unwinding of duplex DNA by translocating in the 3'-5' direction.</text>
        <dbReference type="EC" id="5.6.2.4"/>
    </reaction>
</comment>
<comment type="subunit">
    <text evidence="15">Component of the 7-subunit TFIIH core complex composed of XPB, XPD, TFB1/GTF2H1, GTF2H2/P44, TFB4/GTF2H3, TFB2/GTF2H4 and TFB5/GTF2H5, which is active in NER. The core complex associates with the 3-subunit CDK-activating kinase (CAK) module composed of CYCH1/cyclin H1, CDKD and MAT1/At4g30820 to form the 10-subunit holoenzyme (holo-TFIIH) active in transcription.</text>
</comment>
<keyword evidence="11" id="KW-0539">Nucleus</keyword>
<feature type="domain" description="Helicase ATP-binding" evidence="17">
    <location>
        <begin position="291"/>
        <end position="453"/>
    </location>
</feature>
<evidence type="ECO:0000256" key="13">
    <source>
        <dbReference type="ARBA" id="ARBA00034808"/>
    </source>
</evidence>
<dbReference type="Gene3D" id="3.40.50.300">
    <property type="entry name" value="P-loop containing nucleotide triphosphate hydrolases"/>
    <property type="match status" value="2"/>
</dbReference>
<dbReference type="GO" id="GO:0003677">
    <property type="term" value="F:DNA binding"/>
    <property type="evidence" value="ECO:0007669"/>
    <property type="project" value="UniProtKB-KW"/>
</dbReference>
<evidence type="ECO:0000259" key="17">
    <source>
        <dbReference type="PROSITE" id="PS51192"/>
    </source>
</evidence>
<dbReference type="GO" id="GO:0097550">
    <property type="term" value="C:transcription preinitiation complex"/>
    <property type="evidence" value="ECO:0007669"/>
    <property type="project" value="TreeGrafter"/>
</dbReference>
<keyword evidence="7" id="KW-0067">ATP-binding</keyword>
<dbReference type="EC" id="5.6.2.4" evidence="13"/>
<evidence type="ECO:0000256" key="5">
    <source>
        <dbReference type="ARBA" id="ARBA00022801"/>
    </source>
</evidence>
<keyword evidence="5" id="KW-0378">Hydrolase</keyword>
<keyword evidence="6 19" id="KW-0347">Helicase</keyword>
<evidence type="ECO:0000256" key="1">
    <source>
        <dbReference type="ARBA" id="ARBA00004123"/>
    </source>
</evidence>
<evidence type="ECO:0000259" key="18">
    <source>
        <dbReference type="PROSITE" id="PS51194"/>
    </source>
</evidence>
<evidence type="ECO:0000256" key="4">
    <source>
        <dbReference type="ARBA" id="ARBA00022763"/>
    </source>
</evidence>
<keyword evidence="9" id="KW-0234">DNA repair</keyword>
<dbReference type="GO" id="GO:0016787">
    <property type="term" value="F:hydrolase activity"/>
    <property type="evidence" value="ECO:0007669"/>
    <property type="project" value="UniProtKB-KW"/>
</dbReference>
<dbReference type="FunFam" id="3.40.50.300:FF:000117">
    <property type="entry name" value="Putative DNA repair helicase rad25"/>
    <property type="match status" value="1"/>
</dbReference>
<dbReference type="CDD" id="cd18789">
    <property type="entry name" value="SF2_C_XPB"/>
    <property type="match status" value="1"/>
</dbReference>
<comment type="similarity">
    <text evidence="2">Belongs to the helicase family. RAD25/XPB subfamily.</text>
</comment>
<dbReference type="PANTHER" id="PTHR11274">
    <property type="entry name" value="RAD25/XP-B DNA REPAIR HELICASE"/>
    <property type="match status" value="1"/>
</dbReference>
<dbReference type="InterPro" id="IPR050615">
    <property type="entry name" value="ATP-dep_DNA_Helicase"/>
</dbReference>
<organism evidence="19 20">
    <name type="scientific">Rhynchospora pubera</name>
    <dbReference type="NCBI Taxonomy" id="906938"/>
    <lineage>
        <taxon>Eukaryota</taxon>
        <taxon>Viridiplantae</taxon>
        <taxon>Streptophyta</taxon>
        <taxon>Embryophyta</taxon>
        <taxon>Tracheophyta</taxon>
        <taxon>Spermatophyta</taxon>
        <taxon>Magnoliopsida</taxon>
        <taxon>Liliopsida</taxon>
        <taxon>Poales</taxon>
        <taxon>Cyperaceae</taxon>
        <taxon>Cyperoideae</taxon>
        <taxon>Rhynchosporeae</taxon>
        <taxon>Rhynchospora</taxon>
    </lineage>
</organism>
<evidence type="ECO:0000256" key="7">
    <source>
        <dbReference type="ARBA" id="ARBA00022840"/>
    </source>
</evidence>
<evidence type="ECO:0000256" key="11">
    <source>
        <dbReference type="ARBA" id="ARBA00023242"/>
    </source>
</evidence>
<evidence type="ECO:0000256" key="6">
    <source>
        <dbReference type="ARBA" id="ARBA00022806"/>
    </source>
</evidence>
<evidence type="ECO:0000313" key="19">
    <source>
        <dbReference type="EMBL" id="KAJ4771118.1"/>
    </source>
</evidence>
<keyword evidence="8" id="KW-0238">DNA-binding</keyword>
<evidence type="ECO:0000256" key="14">
    <source>
        <dbReference type="ARBA" id="ARBA00048988"/>
    </source>
</evidence>
<dbReference type="Pfam" id="PF13625">
    <property type="entry name" value="Helicase_C_3"/>
    <property type="match status" value="1"/>
</dbReference>
<sequence length="787" mass="89395">MAGEGDRSRAPKRHKSSASKAAVVEEEEYEYPDDFDEDARDVEKEAKKRDFSKLELKLDHANRPLWACADGRIFLETFSPLYKQAYDFLIAIAEPVCRPESMHEYNLTPHSLYAAVSVGLETETIISVLNKLSKTKLPKEIIDFIHASTANYGKVKLVLKKNRYFVESPFPEVLKTLLRDEAISRARLIPEESYGGEFTVSKSMGEGETGHEELLNRMELAAVAEEKETHSFEIDPAQVETVKQRCLPNALNFPMLEEYDFRNDTVNPDLDMELKPQARPRPYQEKSLSKMFGNGRARSGIIVLPCGAGKSLVGVSAACRIKKSCLCLATNAVSVDQWAFQFKLWSTIRDDQISRFTSDNKEKFKGMAGVVVTTYNMVAFNGKRSEDSEKIIEEIRNREWGLLLMDEVHVVPAHMFRKVISITKSHCKLGLTATLVREDERITDLNFLIGPKMYEANWLDLVKGGFIANVQCAEVWCPMTKEFFAEYLKKENSKKKQALYVMNPNKFRACEFLIRFHEQQRGDKIIVFADNLFALTAYAMKLRKPMIYGATSHNERTRILHAFKNSPDVNTIFLSKVGDNSIDIPEANVIIQISSHAGSRRQEAQRLGRILRAKGKHQDRMAGGKEEYNAFFYSLVSTDTQEMYYSTKRQQFLIDQGYSFKVITSLPPPDSGPELSYHSLDEQLDLLSKVLNAGDDMVGLEQLEEDSDGKALLKARRLPGSMSAFSGAGGMVYMEYSQDNNKCGKLGKRFGWSCSIDFSRNKSCIVDWYHVQINLYRITLLLVFIVL</sequence>
<gene>
    <name evidence="19" type="ORF">LUZ62_055375</name>
</gene>
<protein>
    <recommendedName>
        <fullName evidence="13">DNA 3'-5' helicase</fullName>
        <ecNumber evidence="13">5.6.2.4</ecNumber>
    </recommendedName>
</protein>
<dbReference type="GO" id="GO:0005524">
    <property type="term" value="F:ATP binding"/>
    <property type="evidence" value="ECO:0007669"/>
    <property type="project" value="UniProtKB-KW"/>
</dbReference>
<feature type="domain" description="Helicase C-terminal" evidence="18">
    <location>
        <begin position="508"/>
        <end position="674"/>
    </location>
</feature>
<dbReference type="InterPro" id="IPR001161">
    <property type="entry name" value="XPB/Ssl2"/>
</dbReference>
<dbReference type="SUPFAM" id="SSF52540">
    <property type="entry name" value="P-loop containing nucleoside triphosphate hydrolases"/>
    <property type="match status" value="2"/>
</dbReference>
<proteinExistence type="inferred from homology"/>
<evidence type="ECO:0000256" key="16">
    <source>
        <dbReference type="SAM" id="MobiDB-lite"/>
    </source>
</evidence>
<dbReference type="PROSITE" id="PS51194">
    <property type="entry name" value="HELICASE_CTER"/>
    <property type="match status" value="1"/>
</dbReference>
<dbReference type="InterPro" id="IPR001650">
    <property type="entry name" value="Helicase_C-like"/>
</dbReference>
<dbReference type="GO" id="GO:0009411">
    <property type="term" value="P:response to UV"/>
    <property type="evidence" value="ECO:0007669"/>
    <property type="project" value="UniProtKB-ARBA"/>
</dbReference>
<feature type="compositionally biased region" description="Acidic residues" evidence="16">
    <location>
        <begin position="24"/>
        <end position="39"/>
    </location>
</feature>
<dbReference type="PRINTS" id="PR00851">
    <property type="entry name" value="XRODRMPGMNTB"/>
</dbReference>
<reference evidence="19" key="1">
    <citation type="submission" date="2022-08" db="EMBL/GenBank/DDBJ databases">
        <authorList>
            <person name="Marques A."/>
        </authorList>
    </citation>
    <scope>NUCLEOTIDE SEQUENCE</scope>
    <source>
        <strain evidence="19">RhyPub2mFocal</strain>
        <tissue evidence="19">Leaves</tissue>
    </source>
</reference>
<dbReference type="InterPro" id="IPR032438">
    <property type="entry name" value="ERCC3_RAD25_C"/>
</dbReference>